<feature type="transmembrane region" description="Helical" evidence="1">
    <location>
        <begin position="118"/>
        <end position="137"/>
    </location>
</feature>
<gene>
    <name evidence="2" type="ORF">Fcan01_20395</name>
</gene>
<accession>A0A226DG81</accession>
<evidence type="ECO:0000256" key="1">
    <source>
        <dbReference type="SAM" id="Phobius"/>
    </source>
</evidence>
<feature type="transmembrane region" description="Helical" evidence="1">
    <location>
        <begin position="21"/>
        <end position="38"/>
    </location>
</feature>
<keyword evidence="1" id="KW-1133">Transmembrane helix</keyword>
<keyword evidence="1" id="KW-0472">Membrane</keyword>
<organism evidence="2 3">
    <name type="scientific">Folsomia candida</name>
    <name type="common">Springtail</name>
    <dbReference type="NCBI Taxonomy" id="158441"/>
    <lineage>
        <taxon>Eukaryota</taxon>
        <taxon>Metazoa</taxon>
        <taxon>Ecdysozoa</taxon>
        <taxon>Arthropoda</taxon>
        <taxon>Hexapoda</taxon>
        <taxon>Collembola</taxon>
        <taxon>Entomobryomorpha</taxon>
        <taxon>Isotomoidea</taxon>
        <taxon>Isotomidae</taxon>
        <taxon>Proisotominae</taxon>
        <taxon>Folsomia</taxon>
    </lineage>
</organism>
<evidence type="ECO:0000313" key="2">
    <source>
        <dbReference type="EMBL" id="OXA44575.1"/>
    </source>
</evidence>
<feature type="transmembrane region" description="Helical" evidence="1">
    <location>
        <begin position="157"/>
        <end position="175"/>
    </location>
</feature>
<sequence length="230" mass="25841">MPRSIKINAAAAERKTKTARLTCKIVTNLSISRIWGALKMPLAPSKWRKPSKIVAIVDLILSTFSLLVTVLAVICLSLYGDEDMKREIAERRAKDPSTRDLDILWERVESDEVTKQQIFYGVVIFVELITILAAARFLGATSEGVEPVDAMKKTRCYRIMITIFLVFLLAILVRVDRAEQQFVTWGNFIFRCISVIVVAFYTKELDVALDALDAAGGQEIVGVEKEEDKL</sequence>
<dbReference type="EMBL" id="LNIX01000019">
    <property type="protein sequence ID" value="OXA44575.1"/>
    <property type="molecule type" value="Genomic_DNA"/>
</dbReference>
<proteinExistence type="predicted"/>
<dbReference type="AlphaFoldDB" id="A0A226DG81"/>
<keyword evidence="3" id="KW-1185">Reference proteome</keyword>
<protein>
    <submittedName>
        <fullName evidence="2">Uncharacterized protein</fullName>
    </submittedName>
</protein>
<comment type="caution">
    <text evidence="2">The sequence shown here is derived from an EMBL/GenBank/DDBJ whole genome shotgun (WGS) entry which is preliminary data.</text>
</comment>
<keyword evidence="1" id="KW-0812">Transmembrane</keyword>
<evidence type="ECO:0000313" key="3">
    <source>
        <dbReference type="Proteomes" id="UP000198287"/>
    </source>
</evidence>
<name>A0A226DG81_FOLCA</name>
<feature type="transmembrane region" description="Helical" evidence="1">
    <location>
        <begin position="53"/>
        <end position="79"/>
    </location>
</feature>
<reference evidence="2 3" key="1">
    <citation type="submission" date="2015-12" db="EMBL/GenBank/DDBJ databases">
        <title>The genome of Folsomia candida.</title>
        <authorList>
            <person name="Faddeeva A."/>
            <person name="Derks M.F."/>
            <person name="Anvar Y."/>
            <person name="Smit S."/>
            <person name="Van Straalen N."/>
            <person name="Roelofs D."/>
        </authorList>
    </citation>
    <scope>NUCLEOTIDE SEQUENCE [LARGE SCALE GENOMIC DNA]</scope>
    <source>
        <strain evidence="2 3">VU population</strain>
        <tissue evidence="2">Whole body</tissue>
    </source>
</reference>
<feature type="transmembrane region" description="Helical" evidence="1">
    <location>
        <begin position="182"/>
        <end position="202"/>
    </location>
</feature>
<dbReference type="Proteomes" id="UP000198287">
    <property type="component" value="Unassembled WGS sequence"/>
</dbReference>